<dbReference type="GO" id="GO:0006364">
    <property type="term" value="P:rRNA processing"/>
    <property type="evidence" value="ECO:0007669"/>
    <property type="project" value="TreeGrafter"/>
</dbReference>
<comment type="similarity">
    <text evidence="3">Belongs to the NOP53 family.</text>
</comment>
<reference evidence="8" key="1">
    <citation type="submission" date="2021-06" db="EMBL/GenBank/DDBJ databases">
        <authorList>
            <person name="Kallberg Y."/>
            <person name="Tangrot J."/>
            <person name="Rosling A."/>
        </authorList>
    </citation>
    <scope>NUCLEOTIDE SEQUENCE</scope>
    <source>
        <strain evidence="8">MT106</strain>
    </source>
</reference>
<dbReference type="PANTHER" id="PTHR14211">
    <property type="entry name" value="GLIOMA SUPPRESSOR CANDIDATE REGION GENE 2"/>
    <property type="match status" value="1"/>
</dbReference>
<evidence type="ECO:0000256" key="6">
    <source>
        <dbReference type="ARBA" id="ARBA00023242"/>
    </source>
</evidence>
<feature type="region of interest" description="Disordered" evidence="7">
    <location>
        <begin position="144"/>
        <end position="163"/>
    </location>
</feature>
<organism evidence="8 9">
    <name type="scientific">Ambispora gerdemannii</name>
    <dbReference type="NCBI Taxonomy" id="144530"/>
    <lineage>
        <taxon>Eukaryota</taxon>
        <taxon>Fungi</taxon>
        <taxon>Fungi incertae sedis</taxon>
        <taxon>Mucoromycota</taxon>
        <taxon>Glomeromycotina</taxon>
        <taxon>Glomeromycetes</taxon>
        <taxon>Archaeosporales</taxon>
        <taxon>Ambisporaceae</taxon>
        <taxon>Ambispora</taxon>
    </lineage>
</organism>
<sequence length="366" mass="41716">MSTKEKPATQPSRKGKKAWRKNVDITQVEQTLEEIRSEERTIGGRLRDQSNEHLFVVDTVGDSKVKQKIKKLLRIDEILASRSKIPAVASRPSNLQKTGKRQASRAENARLEQMVHRKRHLHMTSDLGSSEAVKRAGTYDVWEAQEDSQEDSNDFLHPAKRRKIKAPETLKKKPATKVVSVHIPHPGASYNPTFEDHQKLLYIANEEEIHKEEELKKLQEKLPKYTDASTSELNPQDMIDRSLLGSGSEEEEGDAGMEGDEEKEHAEENQNHTVKNKSKNDNNGSIEKELSEREKRAIEKTKLAEEKAGMPLKKLGKYPVTKLPIDIQLHEELSDSLRTLKPEGNLFRDRIASLEERNIIEPRVPV</sequence>
<keyword evidence="5" id="KW-0690">Ribosome biogenesis</keyword>
<evidence type="ECO:0000313" key="8">
    <source>
        <dbReference type="EMBL" id="CAG8638793.1"/>
    </source>
</evidence>
<evidence type="ECO:0000256" key="3">
    <source>
        <dbReference type="ARBA" id="ARBA00008838"/>
    </source>
</evidence>
<proteinExistence type="inferred from homology"/>
<evidence type="ECO:0000256" key="1">
    <source>
        <dbReference type="ARBA" id="ARBA00004604"/>
    </source>
</evidence>
<keyword evidence="6" id="KW-0539">Nucleus</keyword>
<name>A0A9N9DKM5_9GLOM</name>
<protein>
    <recommendedName>
        <fullName evidence="4">Ribosome biogenesis protein NOP53</fullName>
    </recommendedName>
</protein>
<evidence type="ECO:0000256" key="4">
    <source>
        <dbReference type="ARBA" id="ARBA00018339"/>
    </source>
</evidence>
<feature type="region of interest" description="Disordered" evidence="7">
    <location>
        <begin position="1"/>
        <end position="22"/>
    </location>
</feature>
<dbReference type="Pfam" id="PF07767">
    <property type="entry name" value="Nop53"/>
    <property type="match status" value="2"/>
</dbReference>
<dbReference type="InterPro" id="IPR011687">
    <property type="entry name" value="Nop53/GLTSCR2"/>
</dbReference>
<dbReference type="OrthoDB" id="5072at2759"/>
<comment type="caution">
    <text evidence="8">The sequence shown here is derived from an EMBL/GenBank/DDBJ whole genome shotgun (WGS) entry which is preliminary data.</text>
</comment>
<dbReference type="GO" id="GO:0005654">
    <property type="term" value="C:nucleoplasm"/>
    <property type="evidence" value="ECO:0007669"/>
    <property type="project" value="UniProtKB-SubCell"/>
</dbReference>
<feature type="compositionally biased region" description="Basic and acidic residues" evidence="7">
    <location>
        <begin position="286"/>
        <end position="298"/>
    </location>
</feature>
<evidence type="ECO:0000256" key="7">
    <source>
        <dbReference type="SAM" id="MobiDB-lite"/>
    </source>
</evidence>
<evidence type="ECO:0000313" key="9">
    <source>
        <dbReference type="Proteomes" id="UP000789831"/>
    </source>
</evidence>
<feature type="region of interest" description="Disordered" evidence="7">
    <location>
        <begin position="246"/>
        <end position="298"/>
    </location>
</feature>
<feature type="non-terminal residue" evidence="8">
    <location>
        <position position="366"/>
    </location>
</feature>
<dbReference type="GO" id="GO:0005730">
    <property type="term" value="C:nucleolus"/>
    <property type="evidence" value="ECO:0007669"/>
    <property type="project" value="UniProtKB-SubCell"/>
</dbReference>
<feature type="compositionally biased region" description="Acidic residues" evidence="7">
    <location>
        <begin position="144"/>
        <end position="153"/>
    </location>
</feature>
<dbReference type="PIRSF" id="PIRSF017302">
    <property type="entry name" value="Gltscr2"/>
    <property type="match status" value="1"/>
</dbReference>
<dbReference type="Proteomes" id="UP000789831">
    <property type="component" value="Unassembled WGS sequence"/>
</dbReference>
<dbReference type="GO" id="GO:0000027">
    <property type="term" value="P:ribosomal large subunit assembly"/>
    <property type="evidence" value="ECO:0007669"/>
    <property type="project" value="TreeGrafter"/>
</dbReference>
<evidence type="ECO:0000256" key="2">
    <source>
        <dbReference type="ARBA" id="ARBA00004642"/>
    </source>
</evidence>
<dbReference type="GO" id="GO:0008097">
    <property type="term" value="F:5S rRNA binding"/>
    <property type="evidence" value="ECO:0007669"/>
    <property type="project" value="TreeGrafter"/>
</dbReference>
<gene>
    <name evidence="8" type="ORF">AGERDE_LOCUS10880</name>
</gene>
<dbReference type="AlphaFoldDB" id="A0A9N9DKM5"/>
<dbReference type="EMBL" id="CAJVPL010003807">
    <property type="protein sequence ID" value="CAG8638793.1"/>
    <property type="molecule type" value="Genomic_DNA"/>
</dbReference>
<accession>A0A9N9DKM5</accession>
<keyword evidence="9" id="KW-1185">Reference proteome</keyword>
<dbReference type="PANTHER" id="PTHR14211:SF7">
    <property type="entry name" value="RIBOSOME BIOGENESIS PROTEIN NOP53"/>
    <property type="match status" value="1"/>
</dbReference>
<feature type="compositionally biased region" description="Acidic residues" evidence="7">
    <location>
        <begin position="248"/>
        <end position="261"/>
    </location>
</feature>
<comment type="subcellular location">
    <subcellularLocation>
        <location evidence="1">Nucleus</location>
        <location evidence="1">Nucleolus</location>
    </subcellularLocation>
    <subcellularLocation>
        <location evidence="2">Nucleus</location>
        <location evidence="2">Nucleoplasm</location>
    </subcellularLocation>
</comment>
<evidence type="ECO:0000256" key="5">
    <source>
        <dbReference type="ARBA" id="ARBA00022517"/>
    </source>
</evidence>